<dbReference type="Gene3D" id="3.40.390.10">
    <property type="entry name" value="Collagenase (Catalytic Domain)"/>
    <property type="match status" value="1"/>
</dbReference>
<dbReference type="PROSITE" id="PS51257">
    <property type="entry name" value="PROKAR_LIPOPROTEIN"/>
    <property type="match status" value="1"/>
</dbReference>
<organism evidence="3 4">
    <name type="scientific">Pedobacter cryoconitis</name>
    <dbReference type="NCBI Taxonomy" id="188932"/>
    <lineage>
        <taxon>Bacteria</taxon>
        <taxon>Pseudomonadati</taxon>
        <taxon>Bacteroidota</taxon>
        <taxon>Sphingobacteriia</taxon>
        <taxon>Sphingobacteriales</taxon>
        <taxon>Sphingobacteriaceae</taxon>
        <taxon>Pedobacter</taxon>
    </lineage>
</organism>
<dbReference type="Proteomes" id="UP000521017">
    <property type="component" value="Unassembled WGS sequence"/>
</dbReference>
<dbReference type="InterPro" id="IPR001506">
    <property type="entry name" value="Peptidase_M12A"/>
</dbReference>
<evidence type="ECO:0000256" key="1">
    <source>
        <dbReference type="PROSITE-ProRule" id="PRU01211"/>
    </source>
</evidence>
<dbReference type="InterPro" id="IPR035992">
    <property type="entry name" value="Ricin_B-like_lectins"/>
</dbReference>
<protein>
    <recommendedName>
        <fullName evidence="2">Peptidase M12A domain-containing protein</fullName>
    </recommendedName>
</protein>
<dbReference type="RefSeq" id="WP_184626226.1">
    <property type="nucleotide sequence ID" value="NZ_JACHCC010000008.1"/>
</dbReference>
<feature type="binding site" evidence="1">
    <location>
        <position position="203"/>
    </location>
    <ligand>
        <name>Zn(2+)</name>
        <dbReference type="ChEBI" id="CHEBI:29105"/>
        <note>catalytic</note>
    </ligand>
</feature>
<comment type="caution">
    <text evidence="1">Lacks conserved residue(s) required for the propagation of feature annotation.</text>
</comment>
<sequence length="455" mass="50766">MKTKSYLILMVLFTGTAAIIGCKKNENTSNGNYASSGDAKNNAEQYNPSSIGKVVQAYYNNNLYSMLEVDNGQYLLGGDVLLEAKDIILVNGQSQRPKTEGTVHNNLWPNKTIYYKFYTGKATTSYFAPSDNYKTLWNAGKKMWEDEGFTFVLDSTQSNIIELRENKAGSAASSSIGYAGGKQYITFDPGSFSAGSFAHEIGHHIGLEHEQGRIDRDLFININWNNMIDKNGKDWTYQYAEKVGSVGVGSFDFGSIMLYPTRMTRIDGNAWTYQRDALSAGDKQAVKYWYGKDTYIATGNYKLTQYGSPSRVLEIEYRKSDSKAKIDSGVNVITDTLTTADRSDRYTWEVSHVKDGYYKILTLSKDKNGNTKTNALTMNTDSTLTVSAFTANNNNQLWQIVPGYKDGSHYKLYPKTDPKLCINEVQGATGKKSNLNPNKIAKVAIVDTQEWGLTK</sequence>
<keyword evidence="1" id="KW-0479">Metal-binding</keyword>
<evidence type="ECO:0000259" key="2">
    <source>
        <dbReference type="PROSITE" id="PS51864"/>
    </source>
</evidence>
<evidence type="ECO:0000313" key="4">
    <source>
        <dbReference type="Proteomes" id="UP000521017"/>
    </source>
</evidence>
<feature type="binding site" evidence="1">
    <location>
        <position position="199"/>
    </location>
    <ligand>
        <name>Zn(2+)</name>
        <dbReference type="ChEBI" id="CHEBI:29105"/>
        <note>catalytic</note>
    </ligand>
</feature>
<dbReference type="GO" id="GO:0004222">
    <property type="term" value="F:metalloendopeptidase activity"/>
    <property type="evidence" value="ECO:0007669"/>
    <property type="project" value="UniProtKB-UniRule"/>
</dbReference>
<dbReference type="AlphaFoldDB" id="A0A7X0MJF5"/>
<dbReference type="InterPro" id="IPR024079">
    <property type="entry name" value="MetalloPept_cat_dom_sf"/>
</dbReference>
<dbReference type="Gene3D" id="2.80.10.50">
    <property type="match status" value="1"/>
</dbReference>
<dbReference type="InterPro" id="IPR006026">
    <property type="entry name" value="Peptidase_Metallo"/>
</dbReference>
<comment type="cofactor">
    <cofactor evidence="1">
        <name>Zn(2+)</name>
        <dbReference type="ChEBI" id="CHEBI:29105"/>
    </cofactor>
    <text evidence="1">Binds 1 zinc ion per subunit.</text>
</comment>
<gene>
    <name evidence="3" type="ORF">HDF25_003104</name>
</gene>
<name>A0A7X0MJF5_9SPHI</name>
<feature type="binding site" evidence="1">
    <location>
        <position position="209"/>
    </location>
    <ligand>
        <name>Zn(2+)</name>
        <dbReference type="ChEBI" id="CHEBI:29105"/>
        <note>catalytic</note>
    </ligand>
</feature>
<feature type="active site" evidence="1">
    <location>
        <position position="200"/>
    </location>
</feature>
<dbReference type="GO" id="GO:0006508">
    <property type="term" value="P:proteolysis"/>
    <property type="evidence" value="ECO:0007669"/>
    <property type="project" value="UniProtKB-KW"/>
</dbReference>
<comment type="caution">
    <text evidence="3">The sequence shown here is derived from an EMBL/GenBank/DDBJ whole genome shotgun (WGS) entry which is preliminary data.</text>
</comment>
<dbReference type="SUPFAM" id="SSF50370">
    <property type="entry name" value="Ricin B-like lectins"/>
    <property type="match status" value="1"/>
</dbReference>
<dbReference type="Pfam" id="PF01400">
    <property type="entry name" value="Astacin"/>
    <property type="match status" value="1"/>
</dbReference>
<keyword evidence="1" id="KW-0862">Zinc</keyword>
<feature type="domain" description="Peptidase M12A" evidence="2">
    <location>
        <begin position="91"/>
        <end position="294"/>
    </location>
</feature>
<evidence type="ECO:0000313" key="3">
    <source>
        <dbReference type="EMBL" id="MBB6500941.1"/>
    </source>
</evidence>
<keyword evidence="1" id="KW-0645">Protease</keyword>
<keyword evidence="1" id="KW-0378">Hydrolase</keyword>
<keyword evidence="1" id="KW-0482">Metalloprotease</keyword>
<reference evidence="3 4" key="1">
    <citation type="submission" date="2020-08" db="EMBL/GenBank/DDBJ databases">
        <title>Genomic Encyclopedia of Type Strains, Phase IV (KMG-V): Genome sequencing to study the core and pangenomes of soil and plant-associated prokaryotes.</title>
        <authorList>
            <person name="Whitman W."/>
        </authorList>
    </citation>
    <scope>NUCLEOTIDE SEQUENCE [LARGE SCALE GENOMIC DNA]</scope>
    <source>
        <strain evidence="3 4">M2T3</strain>
    </source>
</reference>
<dbReference type="SUPFAM" id="SSF55486">
    <property type="entry name" value="Metalloproteases ('zincins'), catalytic domain"/>
    <property type="match status" value="1"/>
</dbReference>
<dbReference type="PROSITE" id="PS51864">
    <property type="entry name" value="ASTACIN"/>
    <property type="match status" value="1"/>
</dbReference>
<dbReference type="PANTHER" id="PTHR10127:SF850">
    <property type="entry name" value="METALLOENDOPEPTIDASE"/>
    <property type="match status" value="1"/>
</dbReference>
<dbReference type="PANTHER" id="PTHR10127">
    <property type="entry name" value="DISCOIDIN, CUB, EGF, LAMININ , AND ZINC METALLOPROTEASE DOMAIN CONTAINING"/>
    <property type="match status" value="1"/>
</dbReference>
<accession>A0A7X0MJF5</accession>
<dbReference type="SMART" id="SM00235">
    <property type="entry name" value="ZnMc"/>
    <property type="match status" value="1"/>
</dbReference>
<proteinExistence type="predicted"/>
<dbReference type="EMBL" id="JACHCC010000008">
    <property type="protein sequence ID" value="MBB6500941.1"/>
    <property type="molecule type" value="Genomic_DNA"/>
</dbReference>
<dbReference type="GO" id="GO:0008270">
    <property type="term" value="F:zinc ion binding"/>
    <property type="evidence" value="ECO:0007669"/>
    <property type="project" value="UniProtKB-UniRule"/>
</dbReference>
<dbReference type="PRINTS" id="PR00480">
    <property type="entry name" value="ASTACIN"/>
</dbReference>